<dbReference type="Proteomes" id="UP001642484">
    <property type="component" value="Unassembled WGS sequence"/>
</dbReference>
<comment type="caution">
    <text evidence="2">The sequence shown here is derived from an EMBL/GenBank/DDBJ whole genome shotgun (WGS) entry which is preliminary data.</text>
</comment>
<feature type="compositionally biased region" description="Pro residues" evidence="1">
    <location>
        <begin position="162"/>
        <end position="180"/>
    </location>
</feature>
<accession>A0ABP0SS32</accession>
<keyword evidence="3" id="KW-1185">Reference proteome</keyword>
<evidence type="ECO:0000313" key="3">
    <source>
        <dbReference type="Proteomes" id="UP001642484"/>
    </source>
</evidence>
<feature type="non-terminal residue" evidence="2">
    <location>
        <position position="1"/>
    </location>
</feature>
<reference evidence="2 3" key="1">
    <citation type="submission" date="2024-02" db="EMBL/GenBank/DDBJ databases">
        <authorList>
            <person name="Chen Y."/>
            <person name="Shah S."/>
            <person name="Dougan E. K."/>
            <person name="Thang M."/>
            <person name="Chan C."/>
        </authorList>
    </citation>
    <scope>NUCLEOTIDE SEQUENCE [LARGE SCALE GENOMIC DNA]</scope>
</reference>
<sequence>VRDLSQVPHLLLSIGQNRKHIFQGNIWHASAKHPLLARAVGHALGTSQSHLKRYLLFCEFLWAELRRGLGKDPVQGWNFCPTLGPIYLFQEQMDGQGRAERDRRGCTCLGEEFPVDGHFMFTTGGTRYAATRAWGWKKGFLPVALGAIATQRAEAQSVAQPEPQPGTPAPEAPSAPPPEAPSSSAAQQRVAQLQETPSAATQPAANQVEVPPLETTITPEGLERIMAVATGQSWYEGLTRAEVEIFTVQGLREATRREGYLSCLFCKSRKRQQLLFQGTNEVRNHFEGNHERPEATEAVSSAVAEEIGQAMAVVEQTMDKVGVWAEQDVRDRVVAAAAVLPAAPPEPTLLDAALCAAGEIGRLCAAQRAAERRSAQGATWNDLTRSENVEWAVHDGSEGDPPYALAMCKGGSYEYVDRASLYSTILVRLVVDAVEETANSLDAAGRQAVLECICVHFNEAAR</sequence>
<feature type="compositionally biased region" description="Polar residues" evidence="1">
    <location>
        <begin position="187"/>
        <end position="205"/>
    </location>
</feature>
<proteinExistence type="predicted"/>
<protein>
    <submittedName>
        <fullName evidence="2">Uncharacterized protein</fullName>
    </submittedName>
</protein>
<feature type="region of interest" description="Disordered" evidence="1">
    <location>
        <begin position="154"/>
        <end position="212"/>
    </location>
</feature>
<name>A0ABP0SS32_9DINO</name>
<gene>
    <name evidence="2" type="ORF">CCMP2556_LOCUS53255</name>
</gene>
<evidence type="ECO:0000313" key="2">
    <source>
        <dbReference type="EMBL" id="CAK9115227.1"/>
    </source>
</evidence>
<dbReference type="EMBL" id="CAXAMN010028128">
    <property type="protein sequence ID" value="CAK9115227.1"/>
    <property type="molecule type" value="Genomic_DNA"/>
</dbReference>
<organism evidence="2 3">
    <name type="scientific">Durusdinium trenchii</name>
    <dbReference type="NCBI Taxonomy" id="1381693"/>
    <lineage>
        <taxon>Eukaryota</taxon>
        <taxon>Sar</taxon>
        <taxon>Alveolata</taxon>
        <taxon>Dinophyceae</taxon>
        <taxon>Suessiales</taxon>
        <taxon>Symbiodiniaceae</taxon>
        <taxon>Durusdinium</taxon>
    </lineage>
</organism>
<evidence type="ECO:0000256" key="1">
    <source>
        <dbReference type="SAM" id="MobiDB-lite"/>
    </source>
</evidence>